<organism evidence="2 3">
    <name type="scientific">Caldicellulosiruptor naganoensis</name>
    <dbReference type="NCBI Taxonomy" id="29324"/>
    <lineage>
        <taxon>Bacteria</taxon>
        <taxon>Bacillati</taxon>
        <taxon>Bacillota</taxon>
        <taxon>Bacillota incertae sedis</taxon>
        <taxon>Caldicellulosiruptorales</taxon>
        <taxon>Caldicellulosiruptoraceae</taxon>
        <taxon>Caldicellulosiruptor</taxon>
    </lineage>
</organism>
<evidence type="ECO:0000313" key="2">
    <source>
        <dbReference type="EMBL" id="WAM31480.1"/>
    </source>
</evidence>
<sequence length="518" mass="60564">MIKIYLNDWFYNIGIIGLIRVFKFLNLPINIKDNYVEFDEKYLDDLPQGYFDYFKNDYQTRPDYKWTSEEDFLKDFKRDLSNNFIGQASFANVSARCITLQDHVEYFKNVHIEPLKVLLFAWQNGFNLKNKNDIDLIFSAYQQHKNYKLNSKTIKTFKDAKNFDFCIFCGMPAIGEQFDETSFLPLALSHDVAFNFSWNGQKSMPICKLCSLLFLFAPAGVSEISYQWYLPSGDKREEKLKVFINLDTTVGELLSINDSLKNKRLSRDNLFRSLVVDISRYLKNKAVWTLQSILVVEFNAVYREKNAITKKSKVYYFGFPRYLAEFFTKSPFSSDLRKFDDFNFRDCIVDRILKNQNLDELIYEKLFRIVRGKDDIQLMKDVFLAVKIKCILEDYKGLNEKSFPKKGDEMMIYGKLKEVYNCGVEIASYYEGKEQANKLPSVAYKLLNASKTGDYKLVMDTIIRVFMNAEKPIPPVFLEIFNPFNVDPDSIVQAFVAGLISKEGKIQEKINEEEVSDE</sequence>
<dbReference type="RefSeq" id="WP_045166095.1">
    <property type="nucleotide sequence ID" value="NZ_CP113864.1"/>
</dbReference>
<protein>
    <submittedName>
        <fullName evidence="2">Type I-B CRISPR-associated protein Cas8b1/Cst1</fullName>
    </submittedName>
</protein>
<gene>
    <name evidence="2" type="primary">cas8a1</name>
    <name evidence="2" type="ORF">OTJ99_002363</name>
</gene>
<proteinExistence type="predicted"/>
<evidence type="ECO:0000259" key="1">
    <source>
        <dbReference type="Pfam" id="PF09706"/>
    </source>
</evidence>
<dbReference type="InterPro" id="IPR010180">
    <property type="entry name" value="CRISPR-assoc_prot_CXXC-CXXC"/>
</dbReference>
<dbReference type="NCBIfam" id="TIGR01908">
    <property type="entry name" value="cas_CXXC_CXXC"/>
    <property type="match status" value="1"/>
</dbReference>
<keyword evidence="3" id="KW-1185">Reference proteome</keyword>
<dbReference type="InterPro" id="IPR019121">
    <property type="entry name" value="CRISPR-assoc_CXXC-CXXC_dom"/>
</dbReference>
<feature type="domain" description="CRISPR-associated protein CXXC-CXXC" evidence="1">
    <location>
        <begin position="161"/>
        <end position="221"/>
    </location>
</feature>
<name>A0ABY7BFA5_9FIRM</name>
<evidence type="ECO:0000313" key="3">
    <source>
        <dbReference type="Proteomes" id="UP001164745"/>
    </source>
</evidence>
<dbReference type="Pfam" id="PF09706">
    <property type="entry name" value="Cas_CXXC_CXXC"/>
    <property type="match status" value="1"/>
</dbReference>
<dbReference type="Proteomes" id="UP001164745">
    <property type="component" value="Chromosome"/>
</dbReference>
<reference evidence="2" key="1">
    <citation type="submission" date="2022-12" db="EMBL/GenBank/DDBJ databases">
        <authorList>
            <person name="Bing R.G."/>
            <person name="Willard D.J."/>
            <person name="Manesh M.J.H."/>
            <person name="Laemthong T."/>
            <person name="Crosby J.R."/>
            <person name="Kelly R.M."/>
        </authorList>
    </citation>
    <scope>NUCLEOTIDE SEQUENCE</scope>
    <source>
        <strain evidence="2">DSM 8991</strain>
    </source>
</reference>
<accession>A0ABY7BFA5</accession>
<dbReference type="EMBL" id="CP113864">
    <property type="protein sequence ID" value="WAM31480.1"/>
    <property type="molecule type" value="Genomic_DNA"/>
</dbReference>